<dbReference type="Pfam" id="PF12850">
    <property type="entry name" value="Metallophos_2"/>
    <property type="match status" value="1"/>
</dbReference>
<organism evidence="4 5">
    <name type="scientific">Eisenbergiella massiliensis</name>
    <dbReference type="NCBI Taxonomy" id="1720294"/>
    <lineage>
        <taxon>Bacteria</taxon>
        <taxon>Bacillati</taxon>
        <taxon>Bacillota</taxon>
        <taxon>Clostridia</taxon>
        <taxon>Lachnospirales</taxon>
        <taxon>Lachnospiraceae</taxon>
        <taxon>Eisenbergiella</taxon>
    </lineage>
</organism>
<comment type="similarity">
    <text evidence="1 2">Belongs to the metallophosphoesterase superfamily. YfcE family.</text>
</comment>
<comment type="cofactor">
    <cofactor evidence="2">
        <name>a divalent metal cation</name>
        <dbReference type="ChEBI" id="CHEBI:60240"/>
    </cofactor>
</comment>
<comment type="caution">
    <text evidence="4">The sequence shown here is derived from an EMBL/GenBank/DDBJ whole genome shotgun (WGS) entry which is preliminary data.</text>
</comment>
<evidence type="ECO:0000313" key="4">
    <source>
        <dbReference type="EMBL" id="RGE60405.1"/>
    </source>
</evidence>
<keyword evidence="2" id="KW-0479">Metal-binding</keyword>
<dbReference type="AlphaFoldDB" id="A0A3E3I5A4"/>
<keyword evidence="5" id="KW-1185">Reference proteome</keyword>
<dbReference type="InterPro" id="IPR029052">
    <property type="entry name" value="Metallo-depent_PP-like"/>
</dbReference>
<protein>
    <recommendedName>
        <fullName evidence="2">Phosphoesterase</fullName>
        <ecNumber evidence="2">3.1.4.-</ecNumber>
    </recommendedName>
</protein>
<dbReference type="InterPro" id="IPR000979">
    <property type="entry name" value="Phosphodiesterase_MJ0936/Vps29"/>
</dbReference>
<accession>A0A3E3I5A4</accession>
<gene>
    <name evidence="4" type="ORF">DXC51_12610</name>
</gene>
<evidence type="ECO:0000256" key="1">
    <source>
        <dbReference type="ARBA" id="ARBA00008950"/>
    </source>
</evidence>
<sequence length="234" mass="26108">MRVAVIADTHGLLRQETVDLIEGCDAVIHAGDVDTPDIYEKLKGQKPLYLVRGNNDGGWAGQLPESLRFELEGVPIFLIHNRKDIRGTGENVKLVIFGHSHKYSEEWAEGRCWLNPGSCGKRRFRLPLTMAAVTLLDGKIAAVERIDLENAEYGKNISPAAGCRETMPPEADRRKAVGRILRGMDKGETIAEMSLKWKLPQDFVEQVCRIRVTHPGVTAEGIVNKMEVNELRGR</sequence>
<dbReference type="SUPFAM" id="SSF56300">
    <property type="entry name" value="Metallo-dependent phosphatases"/>
    <property type="match status" value="1"/>
</dbReference>
<dbReference type="NCBIfam" id="TIGR00040">
    <property type="entry name" value="yfcE"/>
    <property type="match status" value="1"/>
</dbReference>
<dbReference type="EMBL" id="QVLV01000007">
    <property type="protein sequence ID" value="RGE60405.1"/>
    <property type="molecule type" value="Genomic_DNA"/>
</dbReference>
<dbReference type="RefSeq" id="WP_117544717.1">
    <property type="nucleotide sequence ID" value="NZ_JBKUNB010000012.1"/>
</dbReference>
<reference evidence="4" key="1">
    <citation type="submission" date="2018-08" db="EMBL/GenBank/DDBJ databases">
        <title>A genome reference for cultivated species of the human gut microbiota.</title>
        <authorList>
            <person name="Zou Y."/>
            <person name="Xue W."/>
            <person name="Luo G."/>
        </authorList>
    </citation>
    <scope>NUCLEOTIDE SEQUENCE [LARGE SCALE GENOMIC DNA]</scope>
    <source>
        <strain evidence="4">TF05-5AC</strain>
    </source>
</reference>
<dbReference type="GO" id="GO:0016787">
    <property type="term" value="F:hydrolase activity"/>
    <property type="evidence" value="ECO:0007669"/>
    <property type="project" value="UniProtKB-UniRule"/>
</dbReference>
<proteinExistence type="inferred from homology"/>
<dbReference type="GeneID" id="97987694"/>
<evidence type="ECO:0000256" key="2">
    <source>
        <dbReference type="RuleBase" id="RU362039"/>
    </source>
</evidence>
<dbReference type="GO" id="GO:0046872">
    <property type="term" value="F:metal ion binding"/>
    <property type="evidence" value="ECO:0007669"/>
    <property type="project" value="UniProtKB-KW"/>
</dbReference>
<feature type="domain" description="Calcineurin-like phosphoesterase" evidence="3">
    <location>
        <begin position="1"/>
        <end position="135"/>
    </location>
</feature>
<dbReference type="InterPro" id="IPR024654">
    <property type="entry name" value="Calcineurin-like_PHP_lpxH"/>
</dbReference>
<evidence type="ECO:0000313" key="5">
    <source>
        <dbReference type="Proteomes" id="UP000260812"/>
    </source>
</evidence>
<dbReference type="EC" id="3.1.4.-" evidence="2"/>
<name>A0A3E3I5A4_9FIRM</name>
<dbReference type="Gene3D" id="3.60.21.10">
    <property type="match status" value="1"/>
</dbReference>
<evidence type="ECO:0000259" key="3">
    <source>
        <dbReference type="Pfam" id="PF12850"/>
    </source>
</evidence>
<dbReference type="Proteomes" id="UP000260812">
    <property type="component" value="Unassembled WGS sequence"/>
</dbReference>